<dbReference type="PANTHER" id="PTHR47406">
    <property type="entry name" value="COAGULATION FACTOR 5/8 TYPE, C-TERMINAL"/>
    <property type="match status" value="1"/>
</dbReference>
<reference evidence="4" key="1">
    <citation type="journal article" date="2021" name="PeerJ">
        <title>Extensive microbial diversity within the chicken gut microbiome revealed by metagenomics and culture.</title>
        <authorList>
            <person name="Gilroy R."/>
            <person name="Ravi A."/>
            <person name="Getino M."/>
            <person name="Pursley I."/>
            <person name="Horton D.L."/>
            <person name="Alikhan N.F."/>
            <person name="Baker D."/>
            <person name="Gharbi K."/>
            <person name="Hall N."/>
            <person name="Watson M."/>
            <person name="Adriaenssens E.M."/>
            <person name="Foster-Nyarko E."/>
            <person name="Jarju S."/>
            <person name="Secka A."/>
            <person name="Antonio M."/>
            <person name="Oren A."/>
            <person name="Chaudhuri R.R."/>
            <person name="La Ragione R."/>
            <person name="Hildebrand F."/>
            <person name="Pallen M.J."/>
        </authorList>
    </citation>
    <scope>NUCLEOTIDE SEQUENCE</scope>
    <source>
        <strain evidence="4">CHK192-19661</strain>
    </source>
</reference>
<dbReference type="Gene3D" id="3.30.379.10">
    <property type="entry name" value="Chitobiase/beta-hexosaminidase domain 2-like"/>
    <property type="match status" value="1"/>
</dbReference>
<sequence length="635" mass="72907">MKKIVVSLLLALVLLASACSGAPAAEEKKKIDIITDGASDYTVIVPEDASEAELYAAQELKDFVRQATGVSLPQETDAGKTLTGESRYLVIGDSQLKEAAGIVTDASVLGTDGFVIENEGNSLFLGGAADRGTLYSVYEFLEKAVGVRFLAIDETYVPEVKDVSVYSGRDEQVPAFQRRDVHFYPTINNADFAARMRLNGVRTDLTAKHGYGSKQEWSENWAHTLYMLLPPEEYYEDHPDWYGNVPYEEVTADGNKRMCLTNDELVAELVKNLKQWIIDQPNAKYFAVAQEDNSSPCSCSNCQASDAKYTFTGSMLNFVNKVARQIEEWRRQTMPEREILIEMFAYQETELPPVKLNENNEFEILYPELEVEDNVVVRIAPIWSCFSHDLFDPNCPDNSKSRQIFEGWGAICDKIIMWTYCNNFENYIMYFNNFRTIASNYQTFVENNVIEILDQGAFDTPRTNLQELRIYIQSKLQWDPYQDVNALIEEFCNLYYGVAGSYVLDFIELWNLHYAAIDTQSYMHFWCWDNYDNVYAAENYPRRFLEQSMNLFDEALERISVIEDDETREKLQERVTAVSLIPRYYVMINYDTYYDAGTKQAFVDQWFDDAEYVGLTRISEGVPTSALYEEIMAEE</sequence>
<feature type="signal peptide" evidence="2">
    <location>
        <begin position="1"/>
        <end position="24"/>
    </location>
</feature>
<reference evidence="4" key="2">
    <citation type="submission" date="2021-04" db="EMBL/GenBank/DDBJ databases">
        <authorList>
            <person name="Gilroy R."/>
        </authorList>
    </citation>
    <scope>NUCLEOTIDE SEQUENCE</scope>
    <source>
        <strain evidence="4">CHK192-19661</strain>
    </source>
</reference>
<evidence type="ECO:0000256" key="2">
    <source>
        <dbReference type="SAM" id="SignalP"/>
    </source>
</evidence>
<dbReference type="PROSITE" id="PS51257">
    <property type="entry name" value="PROKAR_LIPOPROTEIN"/>
    <property type="match status" value="1"/>
</dbReference>
<dbReference type="SUPFAM" id="SSF55545">
    <property type="entry name" value="beta-N-acetylhexosaminidase-like domain"/>
    <property type="match status" value="1"/>
</dbReference>
<dbReference type="InterPro" id="IPR029018">
    <property type="entry name" value="Hex-like_dom2"/>
</dbReference>
<organism evidence="4 5">
    <name type="scientific">Candidatus Borkfalkia avicola</name>
    <dbReference type="NCBI Taxonomy" id="2838503"/>
    <lineage>
        <taxon>Bacteria</taxon>
        <taxon>Bacillati</taxon>
        <taxon>Bacillota</taxon>
        <taxon>Clostridia</taxon>
        <taxon>Christensenellales</taxon>
        <taxon>Christensenellaceae</taxon>
        <taxon>Candidatus Borkfalkia</taxon>
    </lineage>
</organism>
<dbReference type="Pfam" id="PF03648">
    <property type="entry name" value="Glyco_hydro_67N"/>
    <property type="match status" value="1"/>
</dbReference>
<dbReference type="Pfam" id="PF16126">
    <property type="entry name" value="DUF4838"/>
    <property type="match status" value="1"/>
</dbReference>
<dbReference type="GO" id="GO:0046559">
    <property type="term" value="F:alpha-glucuronidase activity"/>
    <property type="evidence" value="ECO:0007669"/>
    <property type="project" value="InterPro"/>
</dbReference>
<dbReference type="Proteomes" id="UP000824025">
    <property type="component" value="Unassembled WGS sequence"/>
</dbReference>
<comment type="caution">
    <text evidence="4">The sequence shown here is derived from an EMBL/GenBank/DDBJ whole genome shotgun (WGS) entry which is preliminary data.</text>
</comment>
<proteinExistence type="predicted"/>
<keyword evidence="2" id="KW-0732">Signal</keyword>
<evidence type="ECO:0000259" key="3">
    <source>
        <dbReference type="Pfam" id="PF03648"/>
    </source>
</evidence>
<gene>
    <name evidence="4" type="ORF">H9726_02515</name>
</gene>
<dbReference type="InterPro" id="IPR005154">
    <property type="entry name" value="Glyco_hydro_67_aGlcAse_N"/>
</dbReference>
<dbReference type="InterPro" id="IPR032287">
    <property type="entry name" value="DUF4838"/>
</dbReference>
<protein>
    <submittedName>
        <fullName evidence="4">DUF4838 domain-containing protein</fullName>
    </submittedName>
</protein>
<keyword evidence="1" id="KW-0378">Hydrolase</keyword>
<evidence type="ECO:0000313" key="5">
    <source>
        <dbReference type="Proteomes" id="UP000824025"/>
    </source>
</evidence>
<dbReference type="EMBL" id="DXCF01000013">
    <property type="protein sequence ID" value="HIZ09341.1"/>
    <property type="molecule type" value="Genomic_DNA"/>
</dbReference>
<evidence type="ECO:0000313" key="4">
    <source>
        <dbReference type="EMBL" id="HIZ09341.1"/>
    </source>
</evidence>
<dbReference type="AlphaFoldDB" id="A0A9D2II27"/>
<dbReference type="GO" id="GO:0045493">
    <property type="term" value="P:xylan catabolic process"/>
    <property type="evidence" value="ECO:0007669"/>
    <property type="project" value="InterPro"/>
</dbReference>
<accession>A0A9D2II27</accession>
<feature type="domain" description="Alpha glucuronidase N-terminal" evidence="3">
    <location>
        <begin position="43"/>
        <end position="140"/>
    </location>
</feature>
<feature type="chain" id="PRO_5039118039" evidence="2">
    <location>
        <begin position="25"/>
        <end position="635"/>
    </location>
</feature>
<evidence type="ECO:0000256" key="1">
    <source>
        <dbReference type="ARBA" id="ARBA00022801"/>
    </source>
</evidence>
<name>A0A9D2II27_9FIRM</name>
<dbReference type="PANTHER" id="PTHR47406:SF2">
    <property type="entry name" value="ALPHA GLUCURONIDASE N-TERMINAL DOMAIN-CONTAINING PROTEIN"/>
    <property type="match status" value="1"/>
</dbReference>